<reference evidence="1 2" key="1">
    <citation type="submission" date="2022-11" db="EMBL/GenBank/DDBJ databases">
        <title>Haliovirga abyssi gen. nov., sp. nov., a mesophilic fermentative bacterium isolated from the Iheya North hydrothermal field and the proposal of Haliovirgaceae fam. nov.</title>
        <authorList>
            <person name="Miyazaki U."/>
            <person name="Tame A."/>
            <person name="Miyazaki J."/>
            <person name="Takai K."/>
            <person name="Sawayama S."/>
            <person name="Kitajima M."/>
            <person name="Okamoto A."/>
            <person name="Nakagawa S."/>
        </authorList>
    </citation>
    <scope>NUCLEOTIDE SEQUENCE [LARGE SCALE GENOMIC DNA]</scope>
    <source>
        <strain evidence="1 2">IC12</strain>
    </source>
</reference>
<dbReference type="EMBL" id="AP027059">
    <property type="protein sequence ID" value="BDU51062.1"/>
    <property type="molecule type" value="Genomic_DNA"/>
</dbReference>
<gene>
    <name evidence="1" type="ORF">HLVA_16310</name>
</gene>
<dbReference type="KEGG" id="haby:HLVA_16310"/>
<evidence type="ECO:0008006" key="3">
    <source>
        <dbReference type="Google" id="ProtNLM"/>
    </source>
</evidence>
<evidence type="ECO:0000313" key="2">
    <source>
        <dbReference type="Proteomes" id="UP001321582"/>
    </source>
</evidence>
<dbReference type="Proteomes" id="UP001321582">
    <property type="component" value="Chromosome"/>
</dbReference>
<sequence>MKLIDIFKLGIEAGIKADPRKDRVKEVLEENKKLYEKEENKEYFNESLIWNPYNDSNILYGDENLDIKNIAVGIDMEAQELLIVDRLREKGEKIDLVLAHHPEGKSLFGLNKMIKIQEDLLLEAGVGVSTAEKILNESLVKYGRSLMSLNYNRAIDTAKILDIPFMNIHTAADNAVHTYLDELFKNKMPYKLKDIIKILLEEEEYKIASRNQNAPKIISGTEDNRVGKIYIDVTGGVEANDSIYEKMENAGVGTLIGMHMSEAHLKKAEEHNINVIMAGHMSSDTLGVNLILDAIEKVQKFDKVIDMSGFTRIRRI</sequence>
<dbReference type="SUPFAM" id="SSF102705">
    <property type="entry name" value="NIF3 (NGG1p interacting factor 3)-like"/>
    <property type="match status" value="1"/>
</dbReference>
<dbReference type="Gene3D" id="3.40.1390.30">
    <property type="entry name" value="NIF3 (NGG1p interacting factor 3)-like"/>
    <property type="match status" value="2"/>
</dbReference>
<dbReference type="InterPro" id="IPR036069">
    <property type="entry name" value="DUF34/NIF3_sf"/>
</dbReference>
<dbReference type="RefSeq" id="WP_307903904.1">
    <property type="nucleotide sequence ID" value="NZ_AP027059.1"/>
</dbReference>
<organism evidence="1 2">
    <name type="scientific">Haliovirga abyssi</name>
    <dbReference type="NCBI Taxonomy" id="2996794"/>
    <lineage>
        <taxon>Bacteria</taxon>
        <taxon>Fusobacteriati</taxon>
        <taxon>Fusobacteriota</taxon>
        <taxon>Fusobacteriia</taxon>
        <taxon>Fusobacteriales</taxon>
        <taxon>Haliovirgaceae</taxon>
        <taxon>Haliovirga</taxon>
    </lineage>
</organism>
<name>A0AAU9DF70_9FUSO</name>
<proteinExistence type="predicted"/>
<keyword evidence="2" id="KW-1185">Reference proteome</keyword>
<accession>A0AAU9DF70</accession>
<evidence type="ECO:0000313" key="1">
    <source>
        <dbReference type="EMBL" id="BDU51062.1"/>
    </source>
</evidence>
<protein>
    <recommendedName>
        <fullName evidence="3">NGG1p interacting factor NIF3</fullName>
    </recommendedName>
</protein>
<dbReference type="AlphaFoldDB" id="A0AAU9DF70"/>